<feature type="compositionally biased region" description="Basic and acidic residues" evidence="5">
    <location>
        <begin position="1081"/>
        <end position="1093"/>
    </location>
</feature>
<dbReference type="Gene3D" id="3.40.50.10810">
    <property type="entry name" value="Tandem AAA-ATPase domain"/>
    <property type="match status" value="1"/>
</dbReference>
<sequence>MLSVRVLCRCCYIIHGCAQVFLIVAPLSVLYNWKEELETWGHFLTVVVHGLRKEEELARIRRGRSEIALTTYETLRLYLEQFNSIDWSAVIVDEAHKIKNPNSQITGAMKDLRCPVRVGLTGTILQNNLDELWCVMDWAIPRCLGSLGNFKNMFSDPIELGQKHSVTKRALATGRRAVRALAAKLSHWFLRRTKALIREQLPKKDDRVVYCSLTSFQQTVYQAVLDTEDVTLLLRSSEKCDCHSGHSRRKCCYKVNARGVRVTDLYFSYLAILRKVANHVALLQSKWNTSKKQEQYVNEICEKVFQKFPDFTEKCKQAAFEAMSDPMYSGKMKVLQRLLKHYTQRKDKVLLFSLSTKLLDVLESYCMADGLEYSRLDGNTKPRERLKIVKEFNSCPDINLCLVSTMAGGLGLNFVGANIVVLFDPTWNPANDLQAIDRAYRIGQCRDVKVFRLISLGTVEEVIYLRQVYKQQLQSSVMGKESARRYFDAVQGSDDQKGELFGIQNLFRLQTQGTCLTRRILEVRSQTAWFKNSLYIYFFKYEDSDLVLQEAGEVSARDHCELGNGGAIGSVGPSRIPRATTRGVLDFSSGSEEEGEQGGRSKVEKANTTLPGRLSLLQHGFSRLLQRSGVRAGSGSESGEHSQSEGGRSDSEEDSDEDTSAMAPKGLSTAGSGGPQTPTLAPKGGNHLDAAPLKNDWDVSSGSEREEERNGGRWDGQRGRDHDPVTLSGESDDMGRKIPNLKQGIRRKRRVEEDSDDDSPPSSGSKRSNTKTPVSRMHQVVFDSESEDIDIEELIRPCAQTHVLKRPPAHLRRREMGRDGGSKRETSNRPVDQSRRTRQAEDIETFTSSDENHTPVERVRSVTAPQNHNHGPGPQTDQHGDCYSEMFLGYRPNSIPRVRVEFACKYRLISPICVCVVGGVREVVYTHSNQHMVGGSKAEERISRAALRDVFERRRFSQLPANELRDTQKVHTHYLCPIPNQLPNPFSLSLPLHRPSVDHPVTHTIRSVHHPTQHTTVIIGETPGTIRRQQLEEMACVLGPVSLRQFAEEVLRSTSAQRLAQLRQYYTDQGPEVASTIRENFAEPHTAKPKVDRTTPSSSSTTKHRPNSKRNQRVALEPQAEPRTRHRSVPEPQRDVPSSEEQRVRNARGGKKKSGNSGMSRAAQCSSSDLDNSRSSPLGPGASRAQPVSSSSSSSALSHPQAKPTASPPRGRSSLLSSPRKSEVVGRQRYRAQPSSPPSQQVLLTELLGDTSILDDLTTRPSRSITTPLTHPITPLFSPAPERSKNSHRDFWDILEEGNEERINKLTDLSEVERVCESASVRARGGTGGGEEKGNTSLWKRNDKFLWKK</sequence>
<evidence type="ECO:0000313" key="9">
    <source>
        <dbReference type="Proteomes" id="UP000694395"/>
    </source>
</evidence>
<protein>
    <submittedName>
        <fullName evidence="8">Excision repair cross-complementation group 6-like 2</fullName>
    </submittedName>
</protein>
<dbReference type="InterPro" id="IPR038718">
    <property type="entry name" value="SNF2-like_sf"/>
</dbReference>
<feature type="compositionally biased region" description="Low complexity" evidence="5">
    <location>
        <begin position="1155"/>
        <end position="1176"/>
    </location>
</feature>
<dbReference type="GO" id="GO:0016787">
    <property type="term" value="F:hydrolase activity"/>
    <property type="evidence" value="ECO:0007669"/>
    <property type="project" value="UniProtKB-KW"/>
</dbReference>
<dbReference type="PANTHER" id="PTHR45629">
    <property type="entry name" value="SNF2/RAD54 FAMILY MEMBER"/>
    <property type="match status" value="1"/>
</dbReference>
<dbReference type="FunFam" id="3.40.50.10810:FF:000019">
    <property type="entry name" value="DNA excision repair protein ERCC-6-like 2 isoform X1"/>
    <property type="match status" value="1"/>
</dbReference>
<accession>A0A8C7RL25</accession>
<dbReference type="PROSITE" id="PS51192">
    <property type="entry name" value="HELICASE_ATP_BIND_1"/>
    <property type="match status" value="1"/>
</dbReference>
<proteinExistence type="predicted"/>
<evidence type="ECO:0000313" key="8">
    <source>
        <dbReference type="Ensembl" id="ENSOMYP00000053763.2"/>
    </source>
</evidence>
<dbReference type="SMART" id="SM00487">
    <property type="entry name" value="DEXDc"/>
    <property type="match status" value="1"/>
</dbReference>
<dbReference type="Pfam" id="PF25806">
    <property type="entry name" value="RHH_ERCC6L2"/>
    <property type="match status" value="1"/>
</dbReference>
<feature type="compositionally biased region" description="Basic residues" evidence="5">
    <location>
        <begin position="1102"/>
        <end position="1112"/>
    </location>
</feature>
<dbReference type="InterPro" id="IPR049730">
    <property type="entry name" value="SNF2/RAD54-like_C"/>
</dbReference>
<comment type="subcellular location">
    <subcellularLocation>
        <location evidence="1">Nucleus</location>
    </subcellularLocation>
</comment>
<name>A0A8C7RL25_ONCMY</name>
<organism evidence="8 9">
    <name type="scientific">Oncorhynchus mykiss</name>
    <name type="common">Rainbow trout</name>
    <name type="synonym">Salmo gairdneri</name>
    <dbReference type="NCBI Taxonomy" id="8022"/>
    <lineage>
        <taxon>Eukaryota</taxon>
        <taxon>Metazoa</taxon>
        <taxon>Chordata</taxon>
        <taxon>Craniata</taxon>
        <taxon>Vertebrata</taxon>
        <taxon>Euteleostomi</taxon>
        <taxon>Actinopterygii</taxon>
        <taxon>Neopterygii</taxon>
        <taxon>Teleostei</taxon>
        <taxon>Protacanthopterygii</taxon>
        <taxon>Salmoniformes</taxon>
        <taxon>Salmonidae</taxon>
        <taxon>Salmoninae</taxon>
        <taxon>Oncorhynchus</taxon>
    </lineage>
</organism>
<dbReference type="PANTHER" id="PTHR45629:SF7">
    <property type="entry name" value="DNA EXCISION REPAIR PROTEIN ERCC-6-RELATED"/>
    <property type="match status" value="1"/>
</dbReference>
<feature type="region of interest" description="Disordered" evidence="5">
    <location>
        <begin position="1260"/>
        <end position="1285"/>
    </location>
</feature>
<dbReference type="InterPro" id="IPR027417">
    <property type="entry name" value="P-loop_NTPase"/>
</dbReference>
<dbReference type="Ensembl" id="ENSOMYT00000058504.2">
    <property type="protein sequence ID" value="ENSOMYP00000053763.2"/>
    <property type="gene ID" value="ENSOMYG00000024587.2"/>
</dbReference>
<keyword evidence="3" id="KW-0067">ATP-binding</keyword>
<feature type="region of interest" description="Disordered" evidence="5">
    <location>
        <begin position="1081"/>
        <end position="1241"/>
    </location>
</feature>
<dbReference type="CDD" id="cd18793">
    <property type="entry name" value="SF2_C_SNF"/>
    <property type="match status" value="1"/>
</dbReference>
<dbReference type="SUPFAM" id="SSF52540">
    <property type="entry name" value="P-loop containing nucleoside triphosphate hydrolases"/>
    <property type="match status" value="2"/>
</dbReference>
<feature type="region of interest" description="Disordered" evidence="5">
    <location>
        <begin position="563"/>
        <end position="611"/>
    </location>
</feature>
<dbReference type="Pfam" id="PF00176">
    <property type="entry name" value="SNF2-rel_dom"/>
    <property type="match status" value="1"/>
</dbReference>
<evidence type="ECO:0000256" key="3">
    <source>
        <dbReference type="ARBA" id="ARBA00022806"/>
    </source>
</evidence>
<feature type="compositionally biased region" description="Basic and acidic residues" evidence="5">
    <location>
        <begin position="814"/>
        <end position="841"/>
    </location>
</feature>
<feature type="compositionally biased region" description="Basic and acidic residues" evidence="5">
    <location>
        <begin position="703"/>
        <end position="724"/>
    </location>
</feature>
<gene>
    <name evidence="8" type="primary">ercc6l2</name>
</gene>
<dbReference type="InterPro" id="IPR050496">
    <property type="entry name" value="SNF2_RAD54_helicase_repair"/>
</dbReference>
<dbReference type="InterPro" id="IPR029256">
    <property type="entry name" value="Heliccase-ass-bd"/>
</dbReference>
<evidence type="ECO:0000256" key="5">
    <source>
        <dbReference type="SAM" id="MobiDB-lite"/>
    </source>
</evidence>
<dbReference type="GO" id="GO:0004386">
    <property type="term" value="F:helicase activity"/>
    <property type="evidence" value="ECO:0007669"/>
    <property type="project" value="UniProtKB-KW"/>
</dbReference>
<feature type="compositionally biased region" description="Low complexity" evidence="5">
    <location>
        <begin position="1208"/>
        <end position="1219"/>
    </location>
</feature>
<evidence type="ECO:0000259" key="6">
    <source>
        <dbReference type="PROSITE" id="PS51192"/>
    </source>
</evidence>
<dbReference type="PROSITE" id="PS51194">
    <property type="entry name" value="HELICASE_CTER"/>
    <property type="match status" value="1"/>
</dbReference>
<feature type="region of interest" description="Disordered" evidence="5">
    <location>
        <begin position="805"/>
        <end position="856"/>
    </location>
</feature>
<feature type="compositionally biased region" description="Low complexity" evidence="5">
    <location>
        <begin position="1265"/>
        <end position="1276"/>
    </location>
</feature>
<keyword evidence="3" id="KW-0547">Nucleotide-binding</keyword>
<dbReference type="Pfam" id="PF00271">
    <property type="entry name" value="Helicase_C"/>
    <property type="match status" value="1"/>
</dbReference>
<dbReference type="InterPro" id="IPR057931">
    <property type="entry name" value="RHH_ERCC6L2"/>
</dbReference>
<dbReference type="SMART" id="SM00490">
    <property type="entry name" value="HELICc"/>
    <property type="match status" value="1"/>
</dbReference>
<feature type="compositionally biased region" description="Basic and acidic residues" evidence="5">
    <location>
        <begin position="1330"/>
        <end position="1349"/>
    </location>
</feature>
<keyword evidence="2" id="KW-0378">Hydrolase</keyword>
<dbReference type="InterPro" id="IPR000330">
    <property type="entry name" value="SNF2_N"/>
</dbReference>
<feature type="domain" description="Helicase C-terminal" evidence="7">
    <location>
        <begin position="333"/>
        <end position="491"/>
    </location>
</feature>
<dbReference type="GO" id="GO:0005524">
    <property type="term" value="F:ATP binding"/>
    <property type="evidence" value="ECO:0007669"/>
    <property type="project" value="InterPro"/>
</dbReference>
<keyword evidence="9" id="KW-1185">Reference proteome</keyword>
<reference evidence="8" key="1">
    <citation type="submission" date="2020-07" db="EMBL/GenBank/DDBJ databases">
        <title>A long reads based de novo assembly of the rainbow trout Arlee double haploid line genome.</title>
        <authorList>
            <person name="Gao G."/>
            <person name="Palti Y."/>
        </authorList>
    </citation>
    <scope>NUCLEOTIDE SEQUENCE [LARGE SCALE GENOMIC DNA]</scope>
</reference>
<dbReference type="InterPro" id="IPR001650">
    <property type="entry name" value="Helicase_C-like"/>
</dbReference>
<dbReference type="Proteomes" id="UP000694395">
    <property type="component" value="Chromosome 6"/>
</dbReference>
<evidence type="ECO:0000256" key="1">
    <source>
        <dbReference type="ARBA" id="ARBA00004123"/>
    </source>
</evidence>
<dbReference type="GeneTree" id="ENSGT00940000161328"/>
<feature type="compositionally biased region" description="Basic and acidic residues" evidence="5">
    <location>
        <begin position="1120"/>
        <end position="1134"/>
    </location>
</feature>
<feature type="domain" description="Helicase ATP-binding" evidence="6">
    <location>
        <begin position="1"/>
        <end position="142"/>
    </location>
</feature>
<feature type="region of interest" description="Disordered" evidence="5">
    <location>
        <begin position="1319"/>
        <end position="1349"/>
    </location>
</feature>
<dbReference type="Pfam" id="PF14773">
    <property type="entry name" value="VIGSSK"/>
    <property type="match status" value="1"/>
</dbReference>
<evidence type="ECO:0000256" key="2">
    <source>
        <dbReference type="ARBA" id="ARBA00022801"/>
    </source>
</evidence>
<dbReference type="Gene3D" id="3.40.50.300">
    <property type="entry name" value="P-loop containing nucleotide triphosphate hydrolases"/>
    <property type="match status" value="1"/>
</dbReference>
<feature type="compositionally biased region" description="Basic and acidic residues" evidence="5">
    <location>
        <begin position="638"/>
        <end position="650"/>
    </location>
</feature>
<reference evidence="8" key="3">
    <citation type="submission" date="2025-09" db="UniProtKB">
        <authorList>
            <consortium name="Ensembl"/>
        </authorList>
    </citation>
    <scope>IDENTIFICATION</scope>
</reference>
<keyword evidence="4" id="KW-0539">Nucleus</keyword>
<evidence type="ECO:0000259" key="7">
    <source>
        <dbReference type="PROSITE" id="PS51194"/>
    </source>
</evidence>
<feature type="region of interest" description="Disordered" evidence="5">
    <location>
        <begin position="628"/>
        <end position="780"/>
    </location>
</feature>
<keyword evidence="3" id="KW-0347">Helicase</keyword>
<reference evidence="8" key="2">
    <citation type="submission" date="2025-08" db="UniProtKB">
        <authorList>
            <consortium name="Ensembl"/>
        </authorList>
    </citation>
    <scope>IDENTIFICATION</scope>
</reference>
<dbReference type="GO" id="GO:0005634">
    <property type="term" value="C:nucleus"/>
    <property type="evidence" value="ECO:0007669"/>
    <property type="project" value="UniProtKB-SubCell"/>
</dbReference>
<evidence type="ECO:0000256" key="4">
    <source>
        <dbReference type="ARBA" id="ARBA00023242"/>
    </source>
</evidence>
<dbReference type="InterPro" id="IPR014001">
    <property type="entry name" value="Helicase_ATP-bd"/>
</dbReference>
<feature type="compositionally biased region" description="Basic residues" evidence="5">
    <location>
        <begin position="1145"/>
        <end position="1154"/>
    </location>
</feature>